<name>A0ABU3LEX0_9FLAO</name>
<evidence type="ECO:0000313" key="3">
    <source>
        <dbReference type="Proteomes" id="UP001257277"/>
    </source>
</evidence>
<dbReference type="Proteomes" id="UP001257277">
    <property type="component" value="Unassembled WGS sequence"/>
</dbReference>
<protein>
    <recommendedName>
        <fullName evidence="4">Long-subunit fatty acid transport protein</fullName>
    </recommendedName>
</protein>
<organism evidence="2 3">
    <name type="scientific">Asprobacillus argus</name>
    <dbReference type="NCBI Taxonomy" id="3076534"/>
    <lineage>
        <taxon>Bacteria</taxon>
        <taxon>Pseudomonadati</taxon>
        <taxon>Bacteroidota</taxon>
        <taxon>Flavobacteriia</taxon>
        <taxon>Flavobacteriales</taxon>
        <taxon>Flavobacteriaceae</taxon>
        <taxon>Asprobacillus</taxon>
    </lineage>
</organism>
<dbReference type="RefSeq" id="WP_349241541.1">
    <property type="nucleotide sequence ID" value="NZ_JAVTTO010000003.1"/>
</dbReference>
<evidence type="ECO:0000256" key="1">
    <source>
        <dbReference type="SAM" id="SignalP"/>
    </source>
</evidence>
<feature type="signal peptide" evidence="1">
    <location>
        <begin position="1"/>
        <end position="19"/>
    </location>
</feature>
<evidence type="ECO:0008006" key="4">
    <source>
        <dbReference type="Google" id="ProtNLM"/>
    </source>
</evidence>
<evidence type="ECO:0000313" key="2">
    <source>
        <dbReference type="EMBL" id="MDT7832281.1"/>
    </source>
</evidence>
<comment type="caution">
    <text evidence="2">The sequence shown here is derived from an EMBL/GenBank/DDBJ whole genome shotgun (WGS) entry which is preliminary data.</text>
</comment>
<keyword evidence="1" id="KW-0732">Signal</keyword>
<gene>
    <name evidence="2" type="ORF">RQM59_07805</name>
</gene>
<reference evidence="2 3" key="1">
    <citation type="submission" date="2023-09" db="EMBL/GenBank/DDBJ databases">
        <title>Novel taxa isolated from Blanes Bay.</title>
        <authorList>
            <person name="Rey-Velasco X."/>
            <person name="Lucena T."/>
        </authorList>
    </citation>
    <scope>NUCLEOTIDE SEQUENCE [LARGE SCALE GENOMIC DNA]</scope>
    <source>
        <strain evidence="2 3">S356</strain>
    </source>
</reference>
<proteinExistence type="predicted"/>
<sequence>MIKKGLIVITLLVSVSVFSQRTVSSPYSFFGVGEEFKPRTIEQASMGGLGAAYNSLYQINLTNPAAAAYLRYSTYTFGLLNNDLTIDDGTKKQSTTTTNLNYFTIGFPLGTKAGAHFGLQPVSAVGYSLVNNVFDADETLIERTLFKGNGGLNRIYGSFGIFAAKNLSLGVELDFVFGNVENSIRTQRSGVQLATKNLETANVRGGAIKLGVQYKKELKDKLMLDVGASLKLSNTFNANGREYLYSLAVGINDSEAPRDTVYNVASRGKLKNPLEAIIGVGLGKESKWYLGAEYEQQDAIVAEGYFDTVSDAYKFGNSNRISIGGFYIPNVNAINGYWKRIKYSAGVRFEDTGLLVNGSSTSNTFTSIKDFGMSFGLSLPLGKGLSNINLGFEYGKRGTTSNGLIQENYFNVRVGLSLNDIWFIKRRID</sequence>
<dbReference type="Gene3D" id="2.40.160.60">
    <property type="entry name" value="Outer membrane protein transport protein (OMPP1/FadL/TodX)"/>
    <property type="match status" value="1"/>
</dbReference>
<keyword evidence="3" id="KW-1185">Reference proteome</keyword>
<accession>A0ABU3LEX0</accession>
<feature type="chain" id="PRO_5045646800" description="Long-subunit fatty acid transport protein" evidence="1">
    <location>
        <begin position="20"/>
        <end position="429"/>
    </location>
</feature>
<dbReference type="EMBL" id="JAVTTO010000003">
    <property type="protein sequence ID" value="MDT7832281.1"/>
    <property type="molecule type" value="Genomic_DNA"/>
</dbReference>